<organism evidence="2 3">
    <name type="scientific">Haemaphysalis longicornis</name>
    <name type="common">Bush tick</name>
    <dbReference type="NCBI Taxonomy" id="44386"/>
    <lineage>
        <taxon>Eukaryota</taxon>
        <taxon>Metazoa</taxon>
        <taxon>Ecdysozoa</taxon>
        <taxon>Arthropoda</taxon>
        <taxon>Chelicerata</taxon>
        <taxon>Arachnida</taxon>
        <taxon>Acari</taxon>
        <taxon>Parasitiformes</taxon>
        <taxon>Ixodida</taxon>
        <taxon>Ixodoidea</taxon>
        <taxon>Ixodidae</taxon>
        <taxon>Haemaphysalinae</taxon>
        <taxon>Haemaphysalis</taxon>
    </lineage>
</organism>
<name>A0A9J6GB20_HAELO</name>
<evidence type="ECO:0000313" key="3">
    <source>
        <dbReference type="Proteomes" id="UP000821853"/>
    </source>
</evidence>
<feature type="transmembrane region" description="Helical" evidence="1">
    <location>
        <begin position="287"/>
        <end position="308"/>
    </location>
</feature>
<feature type="transmembrane region" description="Helical" evidence="1">
    <location>
        <begin position="249"/>
        <end position="275"/>
    </location>
</feature>
<feature type="transmembrane region" description="Helical" evidence="1">
    <location>
        <begin position="182"/>
        <end position="201"/>
    </location>
</feature>
<evidence type="ECO:0000256" key="1">
    <source>
        <dbReference type="SAM" id="Phobius"/>
    </source>
</evidence>
<proteinExistence type="predicted"/>
<feature type="transmembrane region" description="Helical" evidence="1">
    <location>
        <begin position="45"/>
        <end position="67"/>
    </location>
</feature>
<comment type="caution">
    <text evidence="2">The sequence shown here is derived from an EMBL/GenBank/DDBJ whole genome shotgun (WGS) entry which is preliminary data.</text>
</comment>
<keyword evidence="1" id="KW-1133">Transmembrane helix</keyword>
<dbReference type="EMBL" id="JABSTR010000006">
    <property type="protein sequence ID" value="KAH9372387.1"/>
    <property type="molecule type" value="Genomic_DNA"/>
</dbReference>
<keyword evidence="1" id="KW-0472">Membrane</keyword>
<dbReference type="OrthoDB" id="10411508at2759"/>
<protein>
    <submittedName>
        <fullName evidence="2">Uncharacterized protein</fullName>
    </submittedName>
</protein>
<sequence length="376" mass="41895">MTLTLWVLGLLPKKRQSRQATATNSFAWTSSGIRREPLRQKFRRASLMLFVVFGYLAHFSAATVYNVTHEGGFFGFFANCGYVLRNVFACFTMVHFLVTQDELIAVLEESYPLRQLLPAAKVKQVWRFSAAVVVFTACSFVILGGATAYAGFANVQRYFDYYLYKGDVTSSSALYLKGLDTVMTNSLTLLLGCHVCVAWYLRALAADFAERLTGISPRTATAAQVKRFRWHLASLGELMRRFERIGSPVVLCWYLNAVGNLVLSAPGILLGLSSASTYDYLYMLTDLVANIASFSILTVALSEPALLVRDSHRHALWLAAWNVPGRKHWRMALNGHHSRSPGAAVSTLHEEWSLLSLLQCPLTLLSSTSLFKTPHD</sequence>
<dbReference type="AlphaFoldDB" id="A0A9J6GB20"/>
<accession>A0A9J6GB20</accession>
<gene>
    <name evidence="2" type="ORF">HPB48_006683</name>
</gene>
<keyword evidence="1" id="KW-0812">Transmembrane</keyword>
<dbReference type="VEuPathDB" id="VectorBase:HLOH_045561"/>
<feature type="transmembrane region" description="Helical" evidence="1">
    <location>
        <begin position="128"/>
        <end position="152"/>
    </location>
</feature>
<evidence type="ECO:0000313" key="2">
    <source>
        <dbReference type="EMBL" id="KAH9372387.1"/>
    </source>
</evidence>
<reference evidence="2 3" key="1">
    <citation type="journal article" date="2020" name="Cell">
        <title>Large-Scale Comparative Analyses of Tick Genomes Elucidate Their Genetic Diversity and Vector Capacities.</title>
        <authorList>
            <consortium name="Tick Genome and Microbiome Consortium (TIGMIC)"/>
            <person name="Jia N."/>
            <person name="Wang J."/>
            <person name="Shi W."/>
            <person name="Du L."/>
            <person name="Sun Y."/>
            <person name="Zhan W."/>
            <person name="Jiang J.F."/>
            <person name="Wang Q."/>
            <person name="Zhang B."/>
            <person name="Ji P."/>
            <person name="Bell-Sakyi L."/>
            <person name="Cui X.M."/>
            <person name="Yuan T.T."/>
            <person name="Jiang B.G."/>
            <person name="Yang W.F."/>
            <person name="Lam T.T."/>
            <person name="Chang Q.C."/>
            <person name="Ding S.J."/>
            <person name="Wang X.J."/>
            <person name="Zhu J.G."/>
            <person name="Ruan X.D."/>
            <person name="Zhao L."/>
            <person name="Wei J.T."/>
            <person name="Ye R.Z."/>
            <person name="Que T.C."/>
            <person name="Du C.H."/>
            <person name="Zhou Y.H."/>
            <person name="Cheng J.X."/>
            <person name="Dai P.F."/>
            <person name="Guo W.B."/>
            <person name="Han X.H."/>
            <person name="Huang E.J."/>
            <person name="Li L.F."/>
            <person name="Wei W."/>
            <person name="Gao Y.C."/>
            <person name="Liu J.Z."/>
            <person name="Shao H.Z."/>
            <person name="Wang X."/>
            <person name="Wang C.C."/>
            <person name="Yang T.C."/>
            <person name="Huo Q.B."/>
            <person name="Li W."/>
            <person name="Chen H.Y."/>
            <person name="Chen S.E."/>
            <person name="Zhou L.G."/>
            <person name="Ni X.B."/>
            <person name="Tian J.H."/>
            <person name="Sheng Y."/>
            <person name="Liu T."/>
            <person name="Pan Y.S."/>
            <person name="Xia L.Y."/>
            <person name="Li J."/>
            <person name="Zhao F."/>
            <person name="Cao W.C."/>
        </authorList>
    </citation>
    <scope>NUCLEOTIDE SEQUENCE [LARGE SCALE GENOMIC DNA]</scope>
    <source>
        <strain evidence="2">HaeL-2018</strain>
    </source>
</reference>
<dbReference type="Proteomes" id="UP000821853">
    <property type="component" value="Chromosome 4"/>
</dbReference>
<feature type="transmembrane region" description="Helical" evidence="1">
    <location>
        <begin position="73"/>
        <end position="98"/>
    </location>
</feature>
<keyword evidence="3" id="KW-1185">Reference proteome</keyword>